<dbReference type="GO" id="GO:0005886">
    <property type="term" value="C:plasma membrane"/>
    <property type="evidence" value="ECO:0007669"/>
    <property type="project" value="TreeGrafter"/>
</dbReference>
<feature type="transmembrane region" description="Helical" evidence="6">
    <location>
        <begin position="86"/>
        <end position="112"/>
    </location>
</feature>
<dbReference type="PANTHER" id="PTHR42893:SF46">
    <property type="entry name" value="PROTEIN DETOXIFICATION 44, CHLOROPLASTIC"/>
    <property type="match status" value="1"/>
</dbReference>
<dbReference type="InterPro" id="IPR044644">
    <property type="entry name" value="DinF-like"/>
</dbReference>
<feature type="transmembrane region" description="Helical" evidence="6">
    <location>
        <begin position="12"/>
        <end position="32"/>
    </location>
</feature>
<gene>
    <name evidence="7" type="ORF">BW247_13520</name>
</gene>
<protein>
    <submittedName>
        <fullName evidence="7">MATE family efflux transporter</fullName>
    </submittedName>
</protein>
<feature type="transmembrane region" description="Helical" evidence="6">
    <location>
        <begin position="278"/>
        <end position="298"/>
    </location>
</feature>
<keyword evidence="5 6" id="KW-0472">Membrane</keyword>
<evidence type="ECO:0000256" key="6">
    <source>
        <dbReference type="SAM" id="Phobius"/>
    </source>
</evidence>
<feature type="transmembrane region" description="Helical" evidence="6">
    <location>
        <begin position="132"/>
        <end position="154"/>
    </location>
</feature>
<evidence type="ECO:0000256" key="3">
    <source>
        <dbReference type="ARBA" id="ARBA00022692"/>
    </source>
</evidence>
<dbReference type="Pfam" id="PF01554">
    <property type="entry name" value="MatE"/>
    <property type="match status" value="2"/>
</dbReference>
<evidence type="ECO:0000313" key="7">
    <source>
        <dbReference type="EMBL" id="APZ43984.1"/>
    </source>
</evidence>
<keyword evidence="8" id="KW-1185">Reference proteome</keyword>
<accession>A0A1P8UJL7</accession>
<dbReference type="NCBIfam" id="TIGR00797">
    <property type="entry name" value="matE"/>
    <property type="match status" value="1"/>
</dbReference>
<dbReference type="Proteomes" id="UP000243807">
    <property type="component" value="Chromosome"/>
</dbReference>
<feature type="transmembrane region" description="Helical" evidence="6">
    <location>
        <begin position="190"/>
        <end position="210"/>
    </location>
</feature>
<name>A0A1P8UJL7_9GAMM</name>
<dbReference type="GO" id="GO:0015297">
    <property type="term" value="F:antiporter activity"/>
    <property type="evidence" value="ECO:0007669"/>
    <property type="project" value="InterPro"/>
</dbReference>
<feature type="transmembrane region" description="Helical" evidence="6">
    <location>
        <begin position="410"/>
        <end position="430"/>
    </location>
</feature>
<evidence type="ECO:0000256" key="1">
    <source>
        <dbReference type="ARBA" id="ARBA00004141"/>
    </source>
</evidence>
<keyword evidence="3 6" id="KW-0812">Transmembrane</keyword>
<evidence type="ECO:0000256" key="2">
    <source>
        <dbReference type="ARBA" id="ARBA00010199"/>
    </source>
</evidence>
<dbReference type="PANTHER" id="PTHR42893">
    <property type="entry name" value="PROTEIN DETOXIFICATION 44, CHLOROPLASTIC-RELATED"/>
    <property type="match status" value="1"/>
</dbReference>
<feature type="transmembrane region" description="Helical" evidence="6">
    <location>
        <begin position="161"/>
        <end position="184"/>
    </location>
</feature>
<feature type="transmembrane region" description="Helical" evidence="6">
    <location>
        <begin position="388"/>
        <end position="404"/>
    </location>
</feature>
<evidence type="ECO:0000256" key="5">
    <source>
        <dbReference type="ARBA" id="ARBA00023136"/>
    </source>
</evidence>
<organism evidence="7 8">
    <name type="scientific">Acidihalobacter ferrooxydans</name>
    <dbReference type="NCBI Taxonomy" id="1765967"/>
    <lineage>
        <taxon>Bacteria</taxon>
        <taxon>Pseudomonadati</taxon>
        <taxon>Pseudomonadota</taxon>
        <taxon>Gammaproteobacteria</taxon>
        <taxon>Chromatiales</taxon>
        <taxon>Ectothiorhodospiraceae</taxon>
        <taxon>Acidihalobacter</taxon>
    </lineage>
</organism>
<dbReference type="GO" id="GO:0042910">
    <property type="term" value="F:xenobiotic transmembrane transporter activity"/>
    <property type="evidence" value="ECO:0007669"/>
    <property type="project" value="InterPro"/>
</dbReference>
<dbReference type="KEGG" id="afy:BW247_13520"/>
<comment type="subcellular location">
    <subcellularLocation>
        <location evidence="1">Membrane</location>
        <topology evidence="1">Multi-pass membrane protein</topology>
    </subcellularLocation>
</comment>
<feature type="transmembrane region" description="Helical" evidence="6">
    <location>
        <begin position="319"/>
        <end position="344"/>
    </location>
</feature>
<proteinExistence type="inferred from homology"/>
<dbReference type="RefSeq" id="WP_076837607.1">
    <property type="nucleotide sequence ID" value="NZ_CP019434.1"/>
</dbReference>
<dbReference type="CDD" id="cd13136">
    <property type="entry name" value="MATE_DinF_like"/>
    <property type="match status" value="1"/>
</dbReference>
<reference evidence="7 8" key="1">
    <citation type="submission" date="2017-01" db="EMBL/GenBank/DDBJ databases">
        <title>Draft sequence of Acidihalobacter ferrooxidans strain DSM 14175 (strain V8).</title>
        <authorList>
            <person name="Khaleque H.N."/>
            <person name="Ramsay J.P."/>
            <person name="Murphy R.J.T."/>
            <person name="Kaksonen A.H."/>
            <person name="Boxall N.J."/>
            <person name="Watkin E.L.J."/>
        </authorList>
    </citation>
    <scope>NUCLEOTIDE SEQUENCE [LARGE SCALE GENOMIC DNA]</scope>
    <source>
        <strain evidence="7 8">V8</strain>
    </source>
</reference>
<dbReference type="STRING" id="1765967.BW247_13520"/>
<dbReference type="InterPro" id="IPR002528">
    <property type="entry name" value="MATE_fam"/>
</dbReference>
<evidence type="ECO:0000313" key="8">
    <source>
        <dbReference type="Proteomes" id="UP000243807"/>
    </source>
</evidence>
<keyword evidence="4 6" id="KW-1133">Transmembrane helix</keyword>
<dbReference type="AlphaFoldDB" id="A0A1P8UJL7"/>
<comment type="similarity">
    <text evidence="2">Belongs to the multi antimicrobial extrusion (MATE) (TC 2.A.66.1) family.</text>
</comment>
<feature type="transmembrane region" description="Helical" evidence="6">
    <location>
        <begin position="356"/>
        <end position="376"/>
    </location>
</feature>
<evidence type="ECO:0000256" key="4">
    <source>
        <dbReference type="ARBA" id="ARBA00022989"/>
    </source>
</evidence>
<feature type="transmembrane region" description="Helical" evidence="6">
    <location>
        <begin position="44"/>
        <end position="66"/>
    </location>
</feature>
<feature type="transmembrane region" description="Helical" evidence="6">
    <location>
        <begin position="231"/>
        <end position="258"/>
    </location>
</feature>
<sequence>MQSSPNRLDGAVWRLAWPIILSNVTVPLLGLVDTAVVGHLPASRYLAAVTLGATLLSFLYWGFGFLRMGTTGLTAQAHGRQDVEALRALLGQSLIVAVTIGLALIVFGHPLVRFGLDLLGGTPEAVRLAAQYAHIRLLSAPAALANYVILGWFLGIGNARVTLAIMVLTNAVNIALDLLFVVGFGMTSNGVALGSTIANYVAFGFGLWLLRGALRELGGGPVPRARLWRGSAYAALFAVNRHLFVRTLCLLFALAFFAARGASMGDTVLAANAVLMQYVMLTAYGLDGFAQAAESLIGKAVGRRDWVLFGASVRAALRFSLFTSVLATVVFALAGPALIALLTSLPAVRAAAAGQLGWLIVLPLLTVWSYLFDGVFVGATATREMRDSMLVSLALFLLAWWLSRRWGNDGLWFAFAVFSAARSLTLALIYRQYRRSRWQDAHT</sequence>
<dbReference type="EMBL" id="CP019434">
    <property type="protein sequence ID" value="APZ43984.1"/>
    <property type="molecule type" value="Genomic_DNA"/>
</dbReference>